<keyword evidence="5" id="KW-1185">Reference proteome</keyword>
<evidence type="ECO:0000313" key="4">
    <source>
        <dbReference type="EMBL" id="PKU26654.1"/>
    </source>
</evidence>
<dbReference type="Proteomes" id="UP000233293">
    <property type="component" value="Unassembled WGS sequence"/>
</dbReference>
<evidence type="ECO:0000256" key="1">
    <source>
        <dbReference type="ARBA" id="ARBA00008007"/>
    </source>
</evidence>
<comment type="similarity">
    <text evidence="1">Belongs to the ComF/GntX family.</text>
</comment>
<proteinExistence type="inferred from homology"/>
<evidence type="ECO:0000313" key="5">
    <source>
        <dbReference type="Proteomes" id="UP000233293"/>
    </source>
</evidence>
<dbReference type="InterPro" id="IPR044005">
    <property type="entry name" value="DZR_2"/>
</dbReference>
<dbReference type="AlphaFoldDB" id="A0A2N3Q1X4"/>
<evidence type="ECO:0000259" key="2">
    <source>
        <dbReference type="Pfam" id="PF00156"/>
    </source>
</evidence>
<reference evidence="5" key="1">
    <citation type="submission" date="2017-12" db="EMBL/GenBank/DDBJ databases">
        <title>Draft genome sequence of Telmatospirillum siberiense 26-4b1T, an acidotolerant peatland alphaproteobacterium potentially involved in sulfur cycling.</title>
        <authorList>
            <person name="Hausmann B."/>
            <person name="Pjevac P."/>
            <person name="Schreck K."/>
            <person name="Herbold C.W."/>
            <person name="Daims H."/>
            <person name="Wagner M."/>
            <person name="Pester M."/>
            <person name="Loy A."/>
        </authorList>
    </citation>
    <scope>NUCLEOTIDE SEQUENCE [LARGE SCALE GENOMIC DNA]</scope>
    <source>
        <strain evidence="5">26-4b1</strain>
    </source>
</reference>
<sequence length="253" mass="27784">MEIDRACSVLFAAFRRWAGVVIDVLIPPRCLSCGGVTEAQGTLCPSCWEGITFLGPPFCLRCGLPFEVDTGGAMICARCLSDPPRYRRARAVFRYDGASKGLVLGLKHADRVGRAPYFARWMARAGMELLAEADLIVPVPLHRWRLFQRRYNQSALLANGLSKLSGVPCRPDALIRVRHTPKQGSMGRRQRRANLHGAIHLNRHAEVKGRHVLLIDDVLTSGATVEECVRVLRGGGAAVVDVLTLARVVRPGD</sequence>
<dbReference type="Pfam" id="PF00156">
    <property type="entry name" value="Pribosyltran"/>
    <property type="match status" value="1"/>
</dbReference>
<dbReference type="InterPro" id="IPR029057">
    <property type="entry name" value="PRTase-like"/>
</dbReference>
<dbReference type="RefSeq" id="WP_101248885.1">
    <property type="nucleotide sequence ID" value="NZ_PIUM01000001.1"/>
</dbReference>
<accession>A0A2N3Q1X4</accession>
<dbReference type="InterPro" id="IPR000836">
    <property type="entry name" value="PRTase_dom"/>
</dbReference>
<dbReference type="PANTHER" id="PTHR47505">
    <property type="entry name" value="DNA UTILIZATION PROTEIN YHGH"/>
    <property type="match status" value="1"/>
</dbReference>
<dbReference type="OrthoDB" id="9779910at2"/>
<dbReference type="Pfam" id="PF18912">
    <property type="entry name" value="DZR_2"/>
    <property type="match status" value="1"/>
</dbReference>
<dbReference type="InterPro" id="IPR051910">
    <property type="entry name" value="ComF/GntX_DNA_util-trans"/>
</dbReference>
<keyword evidence="4" id="KW-0808">Transferase</keyword>
<keyword evidence="4" id="KW-0328">Glycosyltransferase</keyword>
<dbReference type="PANTHER" id="PTHR47505:SF1">
    <property type="entry name" value="DNA UTILIZATION PROTEIN YHGH"/>
    <property type="match status" value="1"/>
</dbReference>
<feature type="domain" description="Double zinc ribbon" evidence="3">
    <location>
        <begin position="21"/>
        <end position="80"/>
    </location>
</feature>
<comment type="caution">
    <text evidence="4">The sequence shown here is derived from an EMBL/GenBank/DDBJ whole genome shotgun (WGS) entry which is preliminary data.</text>
</comment>
<feature type="domain" description="Phosphoribosyltransferase" evidence="2">
    <location>
        <begin position="157"/>
        <end position="246"/>
    </location>
</feature>
<dbReference type="CDD" id="cd06223">
    <property type="entry name" value="PRTases_typeI"/>
    <property type="match status" value="1"/>
</dbReference>
<dbReference type="GO" id="GO:0016757">
    <property type="term" value="F:glycosyltransferase activity"/>
    <property type="evidence" value="ECO:0007669"/>
    <property type="project" value="UniProtKB-KW"/>
</dbReference>
<dbReference type="SUPFAM" id="SSF53271">
    <property type="entry name" value="PRTase-like"/>
    <property type="match status" value="1"/>
</dbReference>
<organism evidence="4 5">
    <name type="scientific">Telmatospirillum siberiense</name>
    <dbReference type="NCBI Taxonomy" id="382514"/>
    <lineage>
        <taxon>Bacteria</taxon>
        <taxon>Pseudomonadati</taxon>
        <taxon>Pseudomonadota</taxon>
        <taxon>Alphaproteobacteria</taxon>
        <taxon>Rhodospirillales</taxon>
        <taxon>Rhodospirillaceae</taxon>
        <taxon>Telmatospirillum</taxon>
    </lineage>
</organism>
<name>A0A2N3Q1X4_9PROT</name>
<evidence type="ECO:0000259" key="3">
    <source>
        <dbReference type="Pfam" id="PF18912"/>
    </source>
</evidence>
<dbReference type="Gene3D" id="3.40.50.2020">
    <property type="match status" value="1"/>
</dbReference>
<dbReference type="EMBL" id="PIUM01000001">
    <property type="protein sequence ID" value="PKU26654.1"/>
    <property type="molecule type" value="Genomic_DNA"/>
</dbReference>
<gene>
    <name evidence="4" type="ORF">CWS72_00790</name>
</gene>
<protein>
    <submittedName>
        <fullName evidence="4">Amidophosphoribosyltransferase</fullName>
    </submittedName>
</protein>